<dbReference type="SUPFAM" id="SSF55298">
    <property type="entry name" value="YjgF-like"/>
    <property type="match status" value="1"/>
</dbReference>
<proteinExistence type="inferred from homology"/>
<dbReference type="AlphaFoldDB" id="A0A9P6R4F2"/>
<dbReference type="OrthoDB" id="309640at2759"/>
<dbReference type="FunFam" id="3.30.1330.40:FF:000001">
    <property type="entry name" value="L-PSP family endoribonuclease"/>
    <property type="match status" value="1"/>
</dbReference>
<dbReference type="EMBL" id="JAAAIP010000805">
    <property type="protein sequence ID" value="KAG0312486.1"/>
    <property type="molecule type" value="Genomic_DNA"/>
</dbReference>
<dbReference type="CDD" id="cd00448">
    <property type="entry name" value="YjgF_YER057c_UK114_family"/>
    <property type="match status" value="1"/>
</dbReference>
<dbReference type="PROSITE" id="PS01094">
    <property type="entry name" value="UPF0076"/>
    <property type="match status" value="1"/>
</dbReference>
<dbReference type="PANTHER" id="PTHR11803">
    <property type="entry name" value="2-IMINOBUTANOATE/2-IMINOPROPANOATE DEAMINASE RIDA"/>
    <property type="match status" value="1"/>
</dbReference>
<comment type="similarity">
    <text evidence="1">Belongs to the RutC family.</text>
</comment>
<dbReference type="InterPro" id="IPR035959">
    <property type="entry name" value="RutC-like_sf"/>
</dbReference>
<dbReference type="PANTHER" id="PTHR11803:SF58">
    <property type="entry name" value="PROTEIN HMF1-RELATED"/>
    <property type="match status" value="1"/>
</dbReference>
<dbReference type="GO" id="GO:0005739">
    <property type="term" value="C:mitochondrion"/>
    <property type="evidence" value="ECO:0007669"/>
    <property type="project" value="TreeGrafter"/>
</dbReference>
<reference evidence="2" key="1">
    <citation type="journal article" date="2020" name="Fungal Divers.">
        <title>Resolving the Mortierellaceae phylogeny through synthesis of multi-gene phylogenetics and phylogenomics.</title>
        <authorList>
            <person name="Vandepol N."/>
            <person name="Liber J."/>
            <person name="Desiro A."/>
            <person name="Na H."/>
            <person name="Kennedy M."/>
            <person name="Barry K."/>
            <person name="Grigoriev I.V."/>
            <person name="Miller A.N."/>
            <person name="O'Donnell K."/>
            <person name="Stajich J.E."/>
            <person name="Bonito G."/>
        </authorList>
    </citation>
    <scope>NUCLEOTIDE SEQUENCE</scope>
    <source>
        <strain evidence="2">REB-010B</strain>
    </source>
</reference>
<sequence length="129" mass="13475">MSSSNKIISTTDAPKALGPYAQAIVANGFVFLSGALGVDPKTGQLAEGLEAQTEQAFTNIKALLKESNSSMSQVVKATVFLKDLNDFNALNVIYAKHFGGSVAARSCVEVARLPLNAVVEIECIATVSA</sequence>
<evidence type="ECO:0000313" key="2">
    <source>
        <dbReference type="EMBL" id="KAG0312486.1"/>
    </source>
</evidence>
<dbReference type="InterPro" id="IPR006056">
    <property type="entry name" value="RidA"/>
</dbReference>
<comment type="caution">
    <text evidence="2">The sequence shown here is derived from an EMBL/GenBank/DDBJ whole genome shotgun (WGS) entry which is preliminary data.</text>
</comment>
<dbReference type="Proteomes" id="UP000738325">
    <property type="component" value="Unassembled WGS sequence"/>
</dbReference>
<evidence type="ECO:0000256" key="1">
    <source>
        <dbReference type="ARBA" id="ARBA00010552"/>
    </source>
</evidence>
<keyword evidence="3" id="KW-1185">Reference proteome</keyword>
<dbReference type="GO" id="GO:0019239">
    <property type="term" value="F:deaminase activity"/>
    <property type="evidence" value="ECO:0007669"/>
    <property type="project" value="TreeGrafter"/>
</dbReference>
<dbReference type="NCBIfam" id="TIGR00004">
    <property type="entry name" value="Rid family detoxifying hydrolase"/>
    <property type="match status" value="1"/>
</dbReference>
<evidence type="ECO:0000313" key="3">
    <source>
        <dbReference type="Proteomes" id="UP000738325"/>
    </source>
</evidence>
<dbReference type="InterPro" id="IPR019897">
    <property type="entry name" value="RidA_CS"/>
</dbReference>
<dbReference type="InterPro" id="IPR006175">
    <property type="entry name" value="YjgF/YER057c/UK114"/>
</dbReference>
<accession>A0A9P6R4F2</accession>
<gene>
    <name evidence="2" type="primary">PSP1</name>
    <name evidence="2" type="ORF">BGZ99_009475</name>
</gene>
<dbReference type="Gene3D" id="3.30.1330.40">
    <property type="entry name" value="RutC-like"/>
    <property type="match status" value="1"/>
</dbReference>
<dbReference type="GO" id="GO:0005829">
    <property type="term" value="C:cytosol"/>
    <property type="evidence" value="ECO:0007669"/>
    <property type="project" value="TreeGrafter"/>
</dbReference>
<organism evidence="2 3">
    <name type="scientific">Dissophora globulifera</name>
    <dbReference type="NCBI Taxonomy" id="979702"/>
    <lineage>
        <taxon>Eukaryota</taxon>
        <taxon>Fungi</taxon>
        <taxon>Fungi incertae sedis</taxon>
        <taxon>Mucoromycota</taxon>
        <taxon>Mortierellomycotina</taxon>
        <taxon>Mortierellomycetes</taxon>
        <taxon>Mortierellales</taxon>
        <taxon>Mortierellaceae</taxon>
        <taxon>Dissophora</taxon>
    </lineage>
</organism>
<dbReference type="Pfam" id="PF01042">
    <property type="entry name" value="Ribonuc_L-PSP"/>
    <property type="match status" value="1"/>
</dbReference>
<name>A0A9P6R4F2_9FUNG</name>
<protein>
    <submittedName>
        <fullName evidence="2">Polymerase suppressor</fullName>
    </submittedName>
</protein>